<sequence>MDSSPLPFFLILAPFLIQASCFHFNFSSFQLDNISQLILSPDSNIALDAIQVTAEARGASLDSMQNQSGRTLYNKRFRLWKGNGNRTIASFNTTFVLNIQNQTSPGGEGLAFIITGNSSVPDNSEGRWLGIVNSDTNGTSEAEIVAVEFDTRMSDDRDLDGNHIGFNINSINSVTPVSLSDFGFNISQGLDLRVLLQYDGENLTVRVNDTLVLSEPVDLSSYLPEEVFIGFSASTGDEVQLNCVKSWWFSGTDIGEDENLWWVWIVIPAVILMMLTVVLVCYLYRRRDTIDDDMEGARGNIEDEINRSGFGPKKFGFKELKQATANFSSKNKLGQGGFGTVYKGSWRNKDIAIKRVSKKSNQGKQEFIAEVTTIGNLNHKNLVKLIGWCYERRELLLVYEYMPNGSLDKFIFCNEKASTVECSTLNWEQRLTIIQGVAQALEYLHNGCQKRVLHRDIKSSNIMLDSDYIAKLGDFGLARTIQEKEKTYYSTVEIAGTPGYMAPETFLISRATIETDVYSFGVLVLEVVCGRKPGNQGEQKNYNNSIVNWLWEFYKNGKITAAVDSRMEADFVETEAERVLVLGLACCHPNPHYRPCMRTVLQVLSGEADPPEVPQERPSFVWPAMPPSFSHMDYSLRGSQLTPFTDLTGR</sequence>
<dbReference type="CDD" id="cd06899">
    <property type="entry name" value="lectin_legume_LecRK_Arcelin_ConA"/>
    <property type="match status" value="1"/>
</dbReference>
<keyword evidence="11 18" id="KW-0547">Nucleotide-binding</keyword>
<dbReference type="PROSITE" id="PS00107">
    <property type="entry name" value="PROTEIN_KINASE_ATP"/>
    <property type="match status" value="1"/>
</dbReference>
<dbReference type="EC" id="2.7.11.1" evidence="4"/>
<dbReference type="Pfam" id="PF00139">
    <property type="entry name" value="Lectin_legB"/>
    <property type="match status" value="1"/>
</dbReference>
<keyword evidence="23" id="KW-1185">Reference proteome</keyword>
<comment type="subcellular location">
    <subcellularLocation>
        <location evidence="1">Cell membrane</location>
        <topology evidence="1">Single-pass type I membrane protein</topology>
    </subcellularLocation>
</comment>
<keyword evidence="5" id="KW-1003">Cell membrane</keyword>
<dbReference type="InterPro" id="IPR001220">
    <property type="entry name" value="Legume_lectin_dom"/>
</dbReference>
<dbReference type="PANTHER" id="PTHR27007">
    <property type="match status" value="1"/>
</dbReference>
<dbReference type="CDD" id="cd14066">
    <property type="entry name" value="STKc_IRAK"/>
    <property type="match status" value="1"/>
</dbReference>
<evidence type="ECO:0000256" key="14">
    <source>
        <dbReference type="ARBA" id="ARBA00022989"/>
    </source>
</evidence>
<evidence type="ECO:0000256" key="3">
    <source>
        <dbReference type="ARBA" id="ARBA00010217"/>
    </source>
</evidence>
<evidence type="ECO:0000256" key="4">
    <source>
        <dbReference type="ARBA" id="ARBA00012513"/>
    </source>
</evidence>
<evidence type="ECO:0000313" key="22">
    <source>
        <dbReference type="EMBL" id="KAK8497688.1"/>
    </source>
</evidence>
<keyword evidence="16" id="KW-0675">Receptor</keyword>
<evidence type="ECO:0000256" key="16">
    <source>
        <dbReference type="ARBA" id="ARBA00023170"/>
    </source>
</evidence>
<keyword evidence="12" id="KW-0418">Kinase</keyword>
<feature type="chain" id="PRO_5045673047" description="non-specific serine/threonine protein kinase" evidence="20">
    <location>
        <begin position="22"/>
        <end position="650"/>
    </location>
</feature>
<evidence type="ECO:0000256" key="7">
    <source>
        <dbReference type="ARBA" id="ARBA00022679"/>
    </source>
</evidence>
<evidence type="ECO:0000256" key="13">
    <source>
        <dbReference type="ARBA" id="ARBA00022840"/>
    </source>
</evidence>
<keyword evidence="7" id="KW-0808">Transferase</keyword>
<evidence type="ECO:0000256" key="10">
    <source>
        <dbReference type="ARBA" id="ARBA00022734"/>
    </source>
</evidence>
<dbReference type="InterPro" id="IPR001245">
    <property type="entry name" value="Ser-Thr/Tyr_kinase_cat_dom"/>
</dbReference>
<comment type="caution">
    <text evidence="22">The sequence shown here is derived from an EMBL/GenBank/DDBJ whole genome shotgun (WGS) entry which is preliminary data.</text>
</comment>
<evidence type="ECO:0000256" key="8">
    <source>
        <dbReference type="ARBA" id="ARBA00022692"/>
    </source>
</evidence>
<protein>
    <recommendedName>
        <fullName evidence="4">non-specific serine/threonine protein kinase</fullName>
        <ecNumber evidence="4">2.7.11.1</ecNumber>
    </recommendedName>
</protein>
<dbReference type="Gene3D" id="3.30.200.20">
    <property type="entry name" value="Phosphorylase Kinase, domain 1"/>
    <property type="match status" value="1"/>
</dbReference>
<name>A0ABR2AVM9_9ROSI</name>
<evidence type="ECO:0000256" key="11">
    <source>
        <dbReference type="ARBA" id="ARBA00022741"/>
    </source>
</evidence>
<keyword evidence="13 18" id="KW-0067">ATP-binding</keyword>
<evidence type="ECO:0000256" key="5">
    <source>
        <dbReference type="ARBA" id="ARBA00022475"/>
    </source>
</evidence>
<evidence type="ECO:0000256" key="19">
    <source>
        <dbReference type="SAM" id="Phobius"/>
    </source>
</evidence>
<proteinExistence type="inferred from homology"/>
<dbReference type="InterPro" id="IPR013320">
    <property type="entry name" value="ConA-like_dom_sf"/>
</dbReference>
<dbReference type="PROSITE" id="PS50011">
    <property type="entry name" value="PROTEIN_KINASE_DOM"/>
    <property type="match status" value="1"/>
</dbReference>
<keyword evidence="8 19" id="KW-0812">Transmembrane</keyword>
<feature type="domain" description="Protein kinase" evidence="21">
    <location>
        <begin position="327"/>
        <end position="620"/>
    </location>
</feature>
<comment type="similarity">
    <text evidence="2">In the N-terminal section; belongs to the leguminous lectin family.</text>
</comment>
<feature type="transmembrane region" description="Helical" evidence="19">
    <location>
        <begin position="261"/>
        <end position="284"/>
    </location>
</feature>
<evidence type="ECO:0000256" key="9">
    <source>
        <dbReference type="ARBA" id="ARBA00022729"/>
    </source>
</evidence>
<dbReference type="EMBL" id="JBBPBM010000300">
    <property type="protein sequence ID" value="KAK8497688.1"/>
    <property type="molecule type" value="Genomic_DNA"/>
</dbReference>
<reference evidence="22 23" key="1">
    <citation type="journal article" date="2024" name="G3 (Bethesda)">
        <title>Genome assembly of Hibiscus sabdariffa L. provides insights into metabolisms of medicinal natural products.</title>
        <authorList>
            <person name="Kim T."/>
        </authorList>
    </citation>
    <scope>NUCLEOTIDE SEQUENCE [LARGE SCALE GENOMIC DNA]</scope>
    <source>
        <strain evidence="22">TK-2024</strain>
        <tissue evidence="22">Old leaves</tissue>
    </source>
</reference>
<evidence type="ECO:0000256" key="20">
    <source>
        <dbReference type="SAM" id="SignalP"/>
    </source>
</evidence>
<dbReference type="Gene3D" id="1.10.510.10">
    <property type="entry name" value="Transferase(Phosphotransferase) domain 1"/>
    <property type="match status" value="1"/>
</dbReference>
<keyword evidence="17" id="KW-0325">Glycoprotein</keyword>
<keyword evidence="14 19" id="KW-1133">Transmembrane helix</keyword>
<dbReference type="InterPro" id="IPR017441">
    <property type="entry name" value="Protein_kinase_ATP_BS"/>
</dbReference>
<dbReference type="InterPro" id="IPR019825">
    <property type="entry name" value="Lectin_legB_Mn/Ca_BS"/>
</dbReference>
<evidence type="ECO:0000259" key="21">
    <source>
        <dbReference type="PROSITE" id="PS50011"/>
    </source>
</evidence>
<evidence type="ECO:0000256" key="1">
    <source>
        <dbReference type="ARBA" id="ARBA00004251"/>
    </source>
</evidence>
<evidence type="ECO:0000256" key="6">
    <source>
        <dbReference type="ARBA" id="ARBA00022527"/>
    </source>
</evidence>
<organism evidence="22 23">
    <name type="scientific">Hibiscus sabdariffa</name>
    <name type="common">roselle</name>
    <dbReference type="NCBI Taxonomy" id="183260"/>
    <lineage>
        <taxon>Eukaryota</taxon>
        <taxon>Viridiplantae</taxon>
        <taxon>Streptophyta</taxon>
        <taxon>Embryophyta</taxon>
        <taxon>Tracheophyta</taxon>
        <taxon>Spermatophyta</taxon>
        <taxon>Magnoliopsida</taxon>
        <taxon>eudicotyledons</taxon>
        <taxon>Gunneridae</taxon>
        <taxon>Pentapetalae</taxon>
        <taxon>rosids</taxon>
        <taxon>malvids</taxon>
        <taxon>Malvales</taxon>
        <taxon>Malvaceae</taxon>
        <taxon>Malvoideae</taxon>
        <taxon>Hibiscus</taxon>
    </lineage>
</organism>
<dbReference type="PROSITE" id="PS00307">
    <property type="entry name" value="LECTIN_LEGUME_BETA"/>
    <property type="match status" value="1"/>
</dbReference>
<gene>
    <name evidence="22" type="ORF">V6N12_021131</name>
</gene>
<evidence type="ECO:0000256" key="12">
    <source>
        <dbReference type="ARBA" id="ARBA00022777"/>
    </source>
</evidence>
<evidence type="ECO:0000256" key="15">
    <source>
        <dbReference type="ARBA" id="ARBA00023136"/>
    </source>
</evidence>
<keyword evidence="10" id="KW-0430">Lectin</keyword>
<evidence type="ECO:0000256" key="18">
    <source>
        <dbReference type="PROSITE-ProRule" id="PRU10141"/>
    </source>
</evidence>
<dbReference type="Gene3D" id="2.60.120.200">
    <property type="match status" value="1"/>
</dbReference>
<keyword evidence="6" id="KW-0723">Serine/threonine-protein kinase</keyword>
<accession>A0ABR2AVM9</accession>
<comment type="similarity">
    <text evidence="3">In the C-terminal section; belongs to the protein kinase superfamily. Ser/Thr protein kinase family.</text>
</comment>
<dbReference type="Pfam" id="PF07714">
    <property type="entry name" value="PK_Tyr_Ser-Thr"/>
    <property type="match status" value="1"/>
</dbReference>
<feature type="signal peptide" evidence="20">
    <location>
        <begin position="1"/>
        <end position="21"/>
    </location>
</feature>
<evidence type="ECO:0000256" key="17">
    <source>
        <dbReference type="ARBA" id="ARBA00023180"/>
    </source>
</evidence>
<dbReference type="SUPFAM" id="SSF49899">
    <property type="entry name" value="Concanavalin A-like lectins/glucanases"/>
    <property type="match status" value="1"/>
</dbReference>
<feature type="binding site" evidence="18">
    <location>
        <position position="354"/>
    </location>
    <ligand>
        <name>ATP</name>
        <dbReference type="ChEBI" id="CHEBI:30616"/>
    </ligand>
</feature>
<dbReference type="Proteomes" id="UP001472677">
    <property type="component" value="Unassembled WGS sequence"/>
</dbReference>
<evidence type="ECO:0000313" key="23">
    <source>
        <dbReference type="Proteomes" id="UP001472677"/>
    </source>
</evidence>
<keyword evidence="9 20" id="KW-0732">Signal</keyword>
<dbReference type="InterPro" id="IPR050528">
    <property type="entry name" value="L-type_Lectin-RKs"/>
</dbReference>
<dbReference type="InterPro" id="IPR000719">
    <property type="entry name" value="Prot_kinase_dom"/>
</dbReference>
<dbReference type="SMART" id="SM00220">
    <property type="entry name" value="S_TKc"/>
    <property type="match status" value="1"/>
</dbReference>
<dbReference type="SUPFAM" id="SSF56112">
    <property type="entry name" value="Protein kinase-like (PK-like)"/>
    <property type="match status" value="1"/>
</dbReference>
<evidence type="ECO:0000256" key="2">
    <source>
        <dbReference type="ARBA" id="ARBA00008536"/>
    </source>
</evidence>
<dbReference type="InterPro" id="IPR008271">
    <property type="entry name" value="Ser/Thr_kinase_AS"/>
</dbReference>
<keyword evidence="15 19" id="KW-0472">Membrane</keyword>
<dbReference type="PROSITE" id="PS00108">
    <property type="entry name" value="PROTEIN_KINASE_ST"/>
    <property type="match status" value="1"/>
</dbReference>
<dbReference type="InterPro" id="IPR011009">
    <property type="entry name" value="Kinase-like_dom_sf"/>
</dbReference>